<comment type="caution">
    <text evidence="2">The sequence shown here is derived from an EMBL/GenBank/DDBJ whole genome shotgun (WGS) entry which is preliminary data.</text>
</comment>
<accession>A0A7J8SUG9</accession>
<dbReference type="PANTHER" id="PTHR48200">
    <property type="entry name" value="PROTEIN, PUTATIVE-RELATED"/>
    <property type="match status" value="1"/>
</dbReference>
<keyword evidence="3" id="KW-1185">Reference proteome</keyword>
<dbReference type="Proteomes" id="UP000593561">
    <property type="component" value="Unassembled WGS sequence"/>
</dbReference>
<name>A0A7J8SUG9_GOSDV</name>
<sequence>MENEFLDKMEDNVVVQVWLEKTQFEKGDNLTEGYTLKLWDFTHISVTQNNLQELKEIWVQWDDECVTTLIKQKGESKCIPWKSLRDLILVHPDKKKKGDVFALSIYGSIIFPKALGHIDEAVSELFDRLDRRVTLVPTILAKISRSLNVCWRTGEGRFIGCAQLLLAWFHSHFWKVDKISYRVFSESYSPLKELATTLRRDDIRKERWITILQNLQDEDVEWRAPWLVPDEILY</sequence>
<evidence type="ECO:0000313" key="3">
    <source>
        <dbReference type="Proteomes" id="UP000593561"/>
    </source>
</evidence>
<protein>
    <recommendedName>
        <fullName evidence="1">DUF7745 domain-containing protein</fullName>
    </recommendedName>
</protein>
<dbReference type="InterPro" id="IPR056647">
    <property type="entry name" value="DUF7745"/>
</dbReference>
<dbReference type="PANTHER" id="PTHR48200:SF1">
    <property type="entry name" value="AMINOTRANSFERASE-LIKE PLANT MOBILE DOMAIN-CONTAINING PROTEIN"/>
    <property type="match status" value="1"/>
</dbReference>
<dbReference type="AlphaFoldDB" id="A0A7J8SUG9"/>
<proteinExistence type="predicted"/>
<evidence type="ECO:0000313" key="2">
    <source>
        <dbReference type="EMBL" id="MBA0629186.1"/>
    </source>
</evidence>
<feature type="domain" description="DUF7745" evidence="1">
    <location>
        <begin position="92"/>
        <end position="232"/>
    </location>
</feature>
<organism evidence="2 3">
    <name type="scientific">Gossypium davidsonii</name>
    <name type="common">Davidson's cotton</name>
    <name type="synonym">Gossypium klotzschianum subsp. davidsonii</name>
    <dbReference type="NCBI Taxonomy" id="34287"/>
    <lineage>
        <taxon>Eukaryota</taxon>
        <taxon>Viridiplantae</taxon>
        <taxon>Streptophyta</taxon>
        <taxon>Embryophyta</taxon>
        <taxon>Tracheophyta</taxon>
        <taxon>Spermatophyta</taxon>
        <taxon>Magnoliopsida</taxon>
        <taxon>eudicotyledons</taxon>
        <taxon>Gunneridae</taxon>
        <taxon>Pentapetalae</taxon>
        <taxon>rosids</taxon>
        <taxon>malvids</taxon>
        <taxon>Malvales</taxon>
        <taxon>Malvaceae</taxon>
        <taxon>Malvoideae</taxon>
        <taxon>Gossypium</taxon>
    </lineage>
</organism>
<evidence type="ECO:0000259" key="1">
    <source>
        <dbReference type="Pfam" id="PF24924"/>
    </source>
</evidence>
<dbReference type="EMBL" id="JABFAC010000011">
    <property type="protein sequence ID" value="MBA0629186.1"/>
    <property type="molecule type" value="Genomic_DNA"/>
</dbReference>
<gene>
    <name evidence="2" type="ORF">Godav_023782</name>
</gene>
<dbReference type="Pfam" id="PF24924">
    <property type="entry name" value="DUF7745"/>
    <property type="match status" value="1"/>
</dbReference>
<reference evidence="2 3" key="1">
    <citation type="journal article" date="2019" name="Genome Biol. Evol.">
        <title>Insights into the evolution of the New World diploid cottons (Gossypium, subgenus Houzingenia) based on genome sequencing.</title>
        <authorList>
            <person name="Grover C.E."/>
            <person name="Arick M.A. 2nd"/>
            <person name="Thrash A."/>
            <person name="Conover J.L."/>
            <person name="Sanders W.S."/>
            <person name="Peterson D.G."/>
            <person name="Frelichowski J.E."/>
            <person name="Scheffler J.A."/>
            <person name="Scheffler B.E."/>
            <person name="Wendel J.F."/>
        </authorList>
    </citation>
    <scope>NUCLEOTIDE SEQUENCE [LARGE SCALE GENOMIC DNA]</scope>
    <source>
        <strain evidence="2">27</strain>
        <tissue evidence="2">Leaf</tissue>
    </source>
</reference>